<evidence type="ECO:0000256" key="1">
    <source>
        <dbReference type="SAM" id="Phobius"/>
    </source>
</evidence>
<feature type="transmembrane region" description="Helical" evidence="1">
    <location>
        <begin position="196"/>
        <end position="218"/>
    </location>
</feature>
<feature type="transmembrane region" description="Helical" evidence="1">
    <location>
        <begin position="169"/>
        <end position="190"/>
    </location>
</feature>
<keyword evidence="1" id="KW-0812">Transmembrane</keyword>
<keyword evidence="3" id="KW-1185">Reference proteome</keyword>
<dbReference type="STRING" id="570521.SAMN04488508_106157"/>
<dbReference type="OrthoDB" id="1143019at2"/>
<keyword evidence="1" id="KW-0472">Membrane</keyword>
<organism evidence="2 3">
    <name type="scientific">Aquimarina spongiae</name>
    <dbReference type="NCBI Taxonomy" id="570521"/>
    <lineage>
        <taxon>Bacteria</taxon>
        <taxon>Pseudomonadati</taxon>
        <taxon>Bacteroidota</taxon>
        <taxon>Flavobacteriia</taxon>
        <taxon>Flavobacteriales</taxon>
        <taxon>Flavobacteriaceae</taxon>
        <taxon>Aquimarina</taxon>
    </lineage>
</organism>
<sequence length="267" mass="31148">MSKLIPISNCKNCGTQVEHHNFCPDCGAKKITKRITFRNLTEELTEKYFNIDNSLVRTIKDLMINPHDVIDGFINGVRKKYINVISYFLISITLNGLTLFSLKKYFNQPIVDLSTIKEDQEWITTFYDMLYDYQGISSFALIPLYALISKKVFSNYKKYNFTEHIVINMYINAHVAIVMFVPIMILLAFGFQYKDISFYSILFIFIYSIFTFKSLYHLNWKQTTLKTLKFLLILFVLSLILFFVAIIIGIAMAAMEGKFNNETAMLF</sequence>
<dbReference type="EMBL" id="FQYP01000006">
    <property type="protein sequence ID" value="SHJ18933.1"/>
    <property type="molecule type" value="Genomic_DNA"/>
</dbReference>
<feature type="transmembrane region" description="Helical" evidence="1">
    <location>
        <begin position="130"/>
        <end position="148"/>
    </location>
</feature>
<feature type="transmembrane region" description="Helical" evidence="1">
    <location>
        <begin position="230"/>
        <end position="255"/>
    </location>
</feature>
<dbReference type="InterPro" id="IPR022134">
    <property type="entry name" value="DUF3667"/>
</dbReference>
<name>A0A1M6H9Y5_9FLAO</name>
<dbReference type="Proteomes" id="UP000184432">
    <property type="component" value="Unassembled WGS sequence"/>
</dbReference>
<dbReference type="AlphaFoldDB" id="A0A1M6H9Y5"/>
<feature type="transmembrane region" description="Helical" evidence="1">
    <location>
        <begin position="84"/>
        <end position="102"/>
    </location>
</feature>
<proteinExistence type="predicted"/>
<gene>
    <name evidence="2" type="ORF">SAMN04488508_106157</name>
</gene>
<evidence type="ECO:0000313" key="3">
    <source>
        <dbReference type="Proteomes" id="UP000184432"/>
    </source>
</evidence>
<evidence type="ECO:0000313" key="2">
    <source>
        <dbReference type="EMBL" id="SHJ18933.1"/>
    </source>
</evidence>
<reference evidence="3" key="1">
    <citation type="submission" date="2016-11" db="EMBL/GenBank/DDBJ databases">
        <authorList>
            <person name="Varghese N."/>
            <person name="Submissions S."/>
        </authorList>
    </citation>
    <scope>NUCLEOTIDE SEQUENCE [LARGE SCALE GENOMIC DNA]</scope>
    <source>
        <strain evidence="3">DSM 22623</strain>
    </source>
</reference>
<dbReference type="Pfam" id="PF12412">
    <property type="entry name" value="DUF3667"/>
    <property type="match status" value="1"/>
</dbReference>
<keyword evidence="1" id="KW-1133">Transmembrane helix</keyword>
<dbReference type="RefSeq" id="WP_073316933.1">
    <property type="nucleotide sequence ID" value="NZ_FQYP01000006.1"/>
</dbReference>
<protein>
    <submittedName>
        <fullName evidence="2">Uncharacterized protein</fullName>
    </submittedName>
</protein>
<accession>A0A1M6H9Y5</accession>